<dbReference type="GO" id="GO:0042575">
    <property type="term" value="C:DNA polymerase complex"/>
    <property type="evidence" value="ECO:0007669"/>
    <property type="project" value="UniProtKB-ARBA"/>
</dbReference>
<evidence type="ECO:0000256" key="5">
    <source>
        <dbReference type="ARBA" id="ARBA00022759"/>
    </source>
</evidence>
<dbReference type="InterPro" id="IPR041373">
    <property type="entry name" value="RT_RNaseH"/>
</dbReference>
<feature type="region of interest" description="Disordered" evidence="8">
    <location>
        <begin position="856"/>
        <end position="875"/>
    </location>
</feature>
<reference evidence="12" key="1">
    <citation type="submission" date="2020-12" db="UniProtKB">
        <authorList>
            <consortium name="WormBaseParasite"/>
        </authorList>
    </citation>
    <scope>IDENTIFICATION</scope>
    <source>
        <strain evidence="12">MHco3</strain>
    </source>
</reference>
<dbReference type="InterPro" id="IPR050951">
    <property type="entry name" value="Retrovirus_Pol_polyprotein"/>
</dbReference>
<dbReference type="InterPro" id="IPR001584">
    <property type="entry name" value="Integrase_cat-core"/>
</dbReference>
<dbReference type="Pfam" id="PF17917">
    <property type="entry name" value="RT_RNaseH"/>
    <property type="match status" value="1"/>
</dbReference>
<keyword evidence="7" id="KW-0695">RNA-directed DNA polymerase</keyword>
<evidence type="ECO:0000313" key="12">
    <source>
        <dbReference type="WBParaSite" id="HCON_00174730-00001"/>
    </source>
</evidence>
<feature type="compositionally biased region" description="Low complexity" evidence="8">
    <location>
        <begin position="674"/>
        <end position="684"/>
    </location>
</feature>
<dbReference type="InterPro" id="IPR041588">
    <property type="entry name" value="Integrase_H2C2"/>
</dbReference>
<name>A0A7I4Z1R4_HAECO</name>
<dbReference type="PANTHER" id="PTHR37984:SF5">
    <property type="entry name" value="PROTEIN NYNRIN-LIKE"/>
    <property type="match status" value="1"/>
</dbReference>
<dbReference type="InterPro" id="IPR036397">
    <property type="entry name" value="RNaseH_sf"/>
</dbReference>
<evidence type="ECO:0000256" key="2">
    <source>
        <dbReference type="ARBA" id="ARBA00022679"/>
    </source>
</evidence>
<dbReference type="FunFam" id="1.10.340.70:FF:000001">
    <property type="entry name" value="Retrovirus-related Pol polyprotein from transposon gypsy-like Protein"/>
    <property type="match status" value="1"/>
</dbReference>
<organism evidence="11 12">
    <name type="scientific">Haemonchus contortus</name>
    <name type="common">Barber pole worm</name>
    <dbReference type="NCBI Taxonomy" id="6289"/>
    <lineage>
        <taxon>Eukaryota</taxon>
        <taxon>Metazoa</taxon>
        <taxon>Ecdysozoa</taxon>
        <taxon>Nematoda</taxon>
        <taxon>Chromadorea</taxon>
        <taxon>Rhabditida</taxon>
        <taxon>Rhabditina</taxon>
        <taxon>Rhabditomorpha</taxon>
        <taxon>Strongyloidea</taxon>
        <taxon>Trichostrongylidae</taxon>
        <taxon>Haemonchus</taxon>
    </lineage>
</organism>
<dbReference type="Gene3D" id="3.30.420.10">
    <property type="entry name" value="Ribonuclease H-like superfamily/Ribonuclease H"/>
    <property type="match status" value="1"/>
</dbReference>
<dbReference type="EC" id="2.7.7.49" evidence="1"/>
<dbReference type="CDD" id="cd18808">
    <property type="entry name" value="SF1_C_Upf1"/>
    <property type="match status" value="1"/>
</dbReference>
<dbReference type="PANTHER" id="PTHR37984">
    <property type="entry name" value="PROTEIN CBG26694"/>
    <property type="match status" value="1"/>
</dbReference>
<dbReference type="Proteomes" id="UP000025227">
    <property type="component" value="Unplaced"/>
</dbReference>
<dbReference type="PROSITE" id="PS50994">
    <property type="entry name" value="INTEGRASE"/>
    <property type="match status" value="1"/>
</dbReference>
<dbReference type="FunFam" id="3.30.70.270:FF:000020">
    <property type="entry name" value="Transposon Tf2-6 polyprotein-like Protein"/>
    <property type="match status" value="1"/>
</dbReference>
<protein>
    <recommendedName>
        <fullName evidence="1">RNA-directed DNA polymerase</fullName>
        <ecNumber evidence="1">2.7.7.49</ecNumber>
    </recommendedName>
</protein>
<keyword evidence="11" id="KW-1185">Reference proteome</keyword>
<keyword evidence="6" id="KW-0378">Hydrolase</keyword>
<feature type="compositionally biased region" description="Polar residues" evidence="8">
    <location>
        <begin position="607"/>
        <end position="621"/>
    </location>
</feature>
<evidence type="ECO:0000256" key="8">
    <source>
        <dbReference type="SAM" id="MobiDB-lite"/>
    </source>
</evidence>
<dbReference type="InterPro" id="IPR000477">
    <property type="entry name" value="RT_dom"/>
</dbReference>
<dbReference type="WBParaSite" id="HCON_00174730-00001">
    <property type="protein sequence ID" value="HCON_00174730-00001"/>
    <property type="gene ID" value="HCON_00174730"/>
</dbReference>
<dbReference type="InterPro" id="IPR041677">
    <property type="entry name" value="DNA2/NAM7_AAA_11"/>
</dbReference>
<dbReference type="SUPFAM" id="SSF56672">
    <property type="entry name" value="DNA/RNA polymerases"/>
    <property type="match status" value="1"/>
</dbReference>
<evidence type="ECO:0000256" key="7">
    <source>
        <dbReference type="ARBA" id="ARBA00022918"/>
    </source>
</evidence>
<dbReference type="InterPro" id="IPR043128">
    <property type="entry name" value="Rev_trsase/Diguanyl_cyclase"/>
</dbReference>
<feature type="compositionally biased region" description="Low complexity" evidence="8">
    <location>
        <begin position="708"/>
        <end position="718"/>
    </location>
</feature>
<dbReference type="GO" id="GO:0003964">
    <property type="term" value="F:RNA-directed DNA polymerase activity"/>
    <property type="evidence" value="ECO:0007669"/>
    <property type="project" value="UniProtKB-KW"/>
</dbReference>
<dbReference type="InterPro" id="IPR027417">
    <property type="entry name" value="P-loop_NTPase"/>
</dbReference>
<accession>A0A7I4Z1R4</accession>
<keyword evidence="4" id="KW-0540">Nuclease</keyword>
<feature type="region of interest" description="Disordered" evidence="8">
    <location>
        <begin position="607"/>
        <end position="748"/>
    </location>
</feature>
<feature type="domain" description="Integrase catalytic" evidence="10">
    <location>
        <begin position="460"/>
        <end position="628"/>
    </location>
</feature>
<dbReference type="Pfam" id="PF17921">
    <property type="entry name" value="Integrase_H2C2"/>
    <property type="match status" value="1"/>
</dbReference>
<evidence type="ECO:0000259" key="10">
    <source>
        <dbReference type="PROSITE" id="PS50994"/>
    </source>
</evidence>
<proteinExistence type="predicted"/>
<dbReference type="SUPFAM" id="SSF52540">
    <property type="entry name" value="P-loop containing nucleoside triphosphate hydrolases"/>
    <property type="match status" value="1"/>
</dbReference>
<dbReference type="GO" id="GO:0004519">
    <property type="term" value="F:endonuclease activity"/>
    <property type="evidence" value="ECO:0007669"/>
    <property type="project" value="UniProtKB-KW"/>
</dbReference>
<dbReference type="InterPro" id="IPR012337">
    <property type="entry name" value="RNaseH-like_sf"/>
</dbReference>
<sequence>MSRILAGLDDNCLAYLDDIIIFDNDFESHLTSLRKVLERFRIFNIKISGKKLTSVARSTITFLGHEISGTSYSPADRNLRAIRDMPAPTTVKAVKGFLGMANFFRKFVKNFASVAAPLYALCKDKATFQWDEPQAQAFAKLKEVLVSRPCLGFPQNKEFILHTDGSKTAVGAALLQAQDPGMPPVAIGYFSKSLSPAQQKWSPTHIELFAMISALRFFRATIYGNHTRILCDHQPLTYLLRYRKPHDNLARWVVELQSYDITIEYQKGSSNVLADHLSRNADPDLKFQDGSPESDDIIEFPRCLLHHVEVSSGKSRTRTLTPPLYIRPYDALLAQKQDPFCSTLMHILDTGSYPQNLPKELLEVCQKYIDQCILKKNGSLYYINPDPPHRLAIIIPQKLREPICIALHESPVAGGHFSWKKTLRKISRRFFWPTMREDVFKYVRSCDACQRKRPHPLAREKLIPVHAGAIFDKVFVDLSRPYHSTPRNNKYILCLIDHFSKFVIAEALPDCTAVTVAHAIMTRAILIYGTMSEIVTDNASYFRGDLITELGRLLRIGHYFTTPYHHEGNGACERIFETFQEMLRTYINDNQDNWDLFLPAYTDPLNVSTSPNPAQDSTTAAESLPSAAPVVTQQTPLAEASAHPSYTTSEPPNESTDPTVALNRLSIHRQPQLPSASSTPSTSPGDRPRQGPPRARSHEKAFTTFRDPTSSSSHPSTSAKRTRLDNTTMRKPQGIQQHPAHPPEFENTPDDYTNEFVHLHPWAIHIMPRPPVASITEESVTSTLPLHVYRQIPQDGYFATRFVRSLFPRRFSGIPSPSNPLPFIEITRLTDIIAFRQHAMQLTAALLDDQYESDQDSIRRLPQTKGETPTRLVPPSRDGVRPVLYQVVYRSYGQGALLEAKDFFIPGPDLRELHCLPLTQDSVNVLTGTRGFVRDQLSIKDFIWVYSLKPTLKTLSSSNRLEILRQARQPRPSVVTSSAPYFFRVHEFILVTPAPLDRHVLGLVTDVSRRGQGGVNNILVAFQGCRDAVRVSRQICDFELADVERDTLLQATARANVSCAMRFSHWPISLSAQRYLVFAVRRFLPAHPDEGMLPLRVSRLSDRELRWISDREQHFLNYANDPVAARRRMGSLFAVASSALSAQSFGMDDKTTHEVTAFVPSLTALPISLRFSFDSFTAEAGWSRSRRVSTWVVGSSTLVRTIVASARFQPSHNTMEIELHSGQYQHRTLANAIQRHGIVDRENNTARVPICIRLCRESVGADPIFDILASDSLLTPLLQSSRPSLANTILDTVYASRRRVSFSPPARLTGRLPTSIRVGRRNLHLRNEQALAVQLGTEDYPILAIQAAFGTGKTLVGAVIAARLASAGQQVIVTATTNVAVAQFTDTLLQLEDYNHLHILRFLSDSALKEGAPTTAVDLHHLLKGLLANYSDSFTDEETYRLTTYSRGRELIERLILRPETTTNLTDEEREEFRIAENQNSEATEDAVKIMLRVRFPSIMCITTASLLNTTKPGGLFEDMLSMSKVIIGDEASQIPEPALVAMLGRFPLAKHIYIGDVNQLEPHVGCPRSSRAARLGAKGIMELLMAKETPLVQLVTTYRAHPALNALPNRLVYDGDLVSGTPARRRQMLTSHVKLPNPELPLVVIDVPGRSRLSPSQSHSNEQEAQCCKELIRGLIAKDIPAASIGVITFYKDQQRLMEEAAAKLGVHLFTVDSVQGREMDIVVILTTRTTVDRSSGEFIDDLKRLNVAITRCRHGLFILANVGALHDLLNWGTLIHWAYEHRTVITESQLPDIFA</sequence>
<dbReference type="SUPFAM" id="SSF53098">
    <property type="entry name" value="Ribonuclease H-like"/>
    <property type="match status" value="1"/>
</dbReference>
<keyword evidence="5" id="KW-0255">Endonuclease</keyword>
<feature type="compositionally biased region" description="Polar residues" evidence="8">
    <location>
        <begin position="644"/>
        <end position="658"/>
    </location>
</feature>
<dbReference type="InterPro" id="IPR043502">
    <property type="entry name" value="DNA/RNA_pol_sf"/>
</dbReference>
<evidence type="ECO:0000256" key="6">
    <source>
        <dbReference type="ARBA" id="ARBA00022801"/>
    </source>
</evidence>
<dbReference type="Pfam" id="PF13086">
    <property type="entry name" value="AAA_11"/>
    <property type="match status" value="1"/>
</dbReference>
<dbReference type="Gene3D" id="1.10.340.70">
    <property type="match status" value="1"/>
</dbReference>
<feature type="domain" description="Reverse transcriptase" evidence="9">
    <location>
        <begin position="1"/>
        <end position="67"/>
    </location>
</feature>
<keyword evidence="2" id="KW-0808">Transferase</keyword>
<dbReference type="GO" id="GO:0004386">
    <property type="term" value="F:helicase activity"/>
    <property type="evidence" value="ECO:0007669"/>
    <property type="project" value="InterPro"/>
</dbReference>
<evidence type="ECO:0000256" key="4">
    <source>
        <dbReference type="ARBA" id="ARBA00022722"/>
    </source>
</evidence>
<dbReference type="Gene3D" id="3.40.50.300">
    <property type="entry name" value="P-loop containing nucleotide triphosphate hydrolases"/>
    <property type="match status" value="2"/>
</dbReference>
<evidence type="ECO:0000259" key="9">
    <source>
        <dbReference type="PROSITE" id="PS50878"/>
    </source>
</evidence>
<dbReference type="GO" id="GO:0015074">
    <property type="term" value="P:DNA integration"/>
    <property type="evidence" value="ECO:0007669"/>
    <property type="project" value="InterPro"/>
</dbReference>
<keyword evidence="3" id="KW-0548">Nucleotidyltransferase</keyword>
<dbReference type="Pfam" id="PF13087">
    <property type="entry name" value="AAA_12"/>
    <property type="match status" value="1"/>
</dbReference>
<dbReference type="GO" id="GO:0003676">
    <property type="term" value="F:nucleic acid binding"/>
    <property type="evidence" value="ECO:0007669"/>
    <property type="project" value="InterPro"/>
</dbReference>
<dbReference type="PROSITE" id="PS50878">
    <property type="entry name" value="RT_POL"/>
    <property type="match status" value="1"/>
</dbReference>
<evidence type="ECO:0000256" key="1">
    <source>
        <dbReference type="ARBA" id="ARBA00012493"/>
    </source>
</evidence>
<evidence type="ECO:0000313" key="11">
    <source>
        <dbReference type="Proteomes" id="UP000025227"/>
    </source>
</evidence>
<dbReference type="OrthoDB" id="5851052at2759"/>
<dbReference type="InterPro" id="IPR041679">
    <property type="entry name" value="DNA2/NAM7-like_C"/>
</dbReference>
<evidence type="ECO:0000256" key="3">
    <source>
        <dbReference type="ARBA" id="ARBA00022695"/>
    </source>
</evidence>
<dbReference type="Gene3D" id="3.10.20.370">
    <property type="match status" value="1"/>
</dbReference>
<dbReference type="CDD" id="cd09274">
    <property type="entry name" value="RNase_HI_RT_Ty3"/>
    <property type="match status" value="1"/>
</dbReference>
<dbReference type="GO" id="GO:0016787">
    <property type="term" value="F:hydrolase activity"/>
    <property type="evidence" value="ECO:0007669"/>
    <property type="project" value="UniProtKB-KW"/>
</dbReference>
<dbReference type="Gene3D" id="3.30.70.270">
    <property type="match status" value="2"/>
</dbReference>
<feature type="compositionally biased region" description="Polar residues" evidence="8">
    <location>
        <begin position="725"/>
        <end position="736"/>
    </location>
</feature>
<dbReference type="InterPro" id="IPR047187">
    <property type="entry name" value="SF1_C_Upf1"/>
</dbReference>